<evidence type="ECO:0000256" key="1">
    <source>
        <dbReference type="ARBA" id="ARBA00006484"/>
    </source>
</evidence>
<evidence type="ECO:0000313" key="4">
    <source>
        <dbReference type="Proteomes" id="UP000245820"/>
    </source>
</evidence>
<evidence type="ECO:0000313" key="3">
    <source>
        <dbReference type="EMBL" id="AWL04343.1"/>
    </source>
</evidence>
<dbReference type="SUPFAM" id="SSF51735">
    <property type="entry name" value="NAD(P)-binding Rossmann-fold domains"/>
    <property type="match status" value="1"/>
</dbReference>
<dbReference type="Pfam" id="PF13561">
    <property type="entry name" value="adh_short_C2"/>
    <property type="match status" value="1"/>
</dbReference>
<dbReference type="EMBL" id="CP029343">
    <property type="protein sequence ID" value="AWL04343.1"/>
    <property type="molecule type" value="Genomic_DNA"/>
</dbReference>
<dbReference type="InterPro" id="IPR020904">
    <property type="entry name" value="Sc_DH/Rdtase_CS"/>
</dbReference>
<comment type="similarity">
    <text evidence="1">Belongs to the short-chain dehydrogenases/reductases (SDR) family.</text>
</comment>
<proteinExistence type="inferred from homology"/>
<dbReference type="AlphaFoldDB" id="A0A2S2DG27"/>
<name>A0A2S2DG27_9BURK</name>
<evidence type="ECO:0000256" key="2">
    <source>
        <dbReference type="ARBA" id="ARBA00023002"/>
    </source>
</evidence>
<accession>A0A2S2DG27</accession>
<dbReference type="NCBIfam" id="NF005095">
    <property type="entry name" value="PRK06523.1"/>
    <property type="match status" value="1"/>
</dbReference>
<dbReference type="Proteomes" id="UP000245820">
    <property type="component" value="Chromosome"/>
</dbReference>
<reference evidence="3 4" key="1">
    <citation type="submission" date="2018-05" db="EMBL/GenBank/DDBJ databases">
        <title>Complete genome sequence of Massilia oculi sp. nov. CCUG 43427T (=DSM 26321T), the type strain of M. oculi, and comparison with genome sequences of other Massilia strains.</title>
        <authorList>
            <person name="Zhu B."/>
        </authorList>
    </citation>
    <scope>NUCLEOTIDE SEQUENCE [LARGE SCALE GENOMIC DNA]</scope>
    <source>
        <strain evidence="3 4">CCUG 43427</strain>
    </source>
</reference>
<dbReference type="PRINTS" id="PR00081">
    <property type="entry name" value="GDHRDH"/>
</dbReference>
<keyword evidence="2" id="KW-0560">Oxidoreductase</keyword>
<dbReference type="InterPro" id="IPR036291">
    <property type="entry name" value="NAD(P)-bd_dom_sf"/>
</dbReference>
<dbReference type="Gene3D" id="3.40.50.720">
    <property type="entry name" value="NAD(P)-binding Rossmann-like Domain"/>
    <property type="match status" value="1"/>
</dbReference>
<dbReference type="PROSITE" id="PS00061">
    <property type="entry name" value="ADH_SHORT"/>
    <property type="match status" value="1"/>
</dbReference>
<dbReference type="PANTHER" id="PTHR42760">
    <property type="entry name" value="SHORT-CHAIN DEHYDROGENASES/REDUCTASES FAMILY MEMBER"/>
    <property type="match status" value="1"/>
</dbReference>
<keyword evidence="4" id="KW-1185">Reference proteome</keyword>
<gene>
    <name evidence="3" type="ORF">DIR46_07770</name>
</gene>
<dbReference type="PANTHER" id="PTHR42760:SF133">
    <property type="entry name" value="3-OXOACYL-[ACYL-CARRIER-PROTEIN] REDUCTASE"/>
    <property type="match status" value="1"/>
</dbReference>
<sequence length="263" mass="27142">MSNAINNYAFEGKRALVTGGTKGMGEAIVRTLAARGATVIAPARKLPEDPVASVRYVEADLASVDGVRRLVDTVQGEFGHLDLLVNNVGGSSAPGGGALALTDAMWDEALQLNLMSAVRVDRAFLPAMVARGVGAIVHITSIQRRLPLYESTVAYAAAKAALASYSKSLANEFGPRGIRVNAVAPGFIETTAAHALLERLAEHGGGGVEAARERVMASLGGIPIGRPGKPEEVAELVAFLLSPLAASVHGAEFVIDGGTIPTV</sequence>
<dbReference type="FunFam" id="3.40.50.720:FF:000084">
    <property type="entry name" value="Short-chain dehydrogenase reductase"/>
    <property type="match status" value="1"/>
</dbReference>
<organism evidence="3 4">
    <name type="scientific">Massilia oculi</name>
    <dbReference type="NCBI Taxonomy" id="945844"/>
    <lineage>
        <taxon>Bacteria</taxon>
        <taxon>Pseudomonadati</taxon>
        <taxon>Pseudomonadota</taxon>
        <taxon>Betaproteobacteria</taxon>
        <taxon>Burkholderiales</taxon>
        <taxon>Oxalobacteraceae</taxon>
        <taxon>Telluria group</taxon>
        <taxon>Massilia</taxon>
    </lineage>
</organism>
<dbReference type="RefSeq" id="WP_109344728.1">
    <property type="nucleotide sequence ID" value="NZ_CP029343.1"/>
</dbReference>
<dbReference type="InterPro" id="IPR002347">
    <property type="entry name" value="SDR_fam"/>
</dbReference>
<dbReference type="GO" id="GO:0016616">
    <property type="term" value="F:oxidoreductase activity, acting on the CH-OH group of donors, NAD or NADP as acceptor"/>
    <property type="evidence" value="ECO:0007669"/>
    <property type="project" value="TreeGrafter"/>
</dbReference>
<dbReference type="PRINTS" id="PR00080">
    <property type="entry name" value="SDRFAMILY"/>
</dbReference>
<protein>
    <submittedName>
        <fullName evidence="3">Short-chain dehydrogenase</fullName>
    </submittedName>
</protein>
<dbReference type="KEGG" id="mtim:DIR46_07770"/>
<dbReference type="OrthoDB" id="8959163at2"/>